<dbReference type="SMART" id="SM00646">
    <property type="entry name" value="Ami_3"/>
    <property type="match status" value="1"/>
</dbReference>
<dbReference type="RefSeq" id="WP_212905087.1">
    <property type="nucleotide sequence ID" value="NZ_BOPZ01000036.1"/>
</dbReference>
<dbReference type="Proteomes" id="UP000679179">
    <property type="component" value="Unassembled WGS sequence"/>
</dbReference>
<dbReference type="Pfam" id="PF01476">
    <property type="entry name" value="LysM"/>
    <property type="match status" value="1"/>
</dbReference>
<accession>A0A919VFL0</accession>
<dbReference type="InterPro" id="IPR050695">
    <property type="entry name" value="N-acetylmuramoyl_amidase_3"/>
</dbReference>
<dbReference type="PROSITE" id="PS51782">
    <property type="entry name" value="LYSM"/>
    <property type="match status" value="1"/>
</dbReference>
<dbReference type="InterPro" id="IPR018392">
    <property type="entry name" value="LysM"/>
</dbReference>
<dbReference type="Pfam" id="PF01520">
    <property type="entry name" value="Amidase_3"/>
    <property type="match status" value="1"/>
</dbReference>
<dbReference type="AlphaFoldDB" id="A0A919VFL0"/>
<dbReference type="GO" id="GO:0030288">
    <property type="term" value="C:outer membrane-bounded periplasmic space"/>
    <property type="evidence" value="ECO:0007669"/>
    <property type="project" value="TreeGrafter"/>
</dbReference>
<feature type="domain" description="LysM" evidence="1">
    <location>
        <begin position="182"/>
        <end position="226"/>
    </location>
</feature>
<dbReference type="Gene3D" id="3.10.350.10">
    <property type="entry name" value="LysM domain"/>
    <property type="match status" value="1"/>
</dbReference>
<dbReference type="Gene3D" id="3.40.630.40">
    <property type="entry name" value="Zn-dependent exopeptidases"/>
    <property type="match status" value="1"/>
</dbReference>
<dbReference type="SMART" id="SM00257">
    <property type="entry name" value="LysM"/>
    <property type="match status" value="1"/>
</dbReference>
<dbReference type="CDD" id="cd00118">
    <property type="entry name" value="LysM"/>
    <property type="match status" value="1"/>
</dbReference>
<gene>
    <name evidence="2" type="ORF">CPJCM30710_30850</name>
</gene>
<protein>
    <recommendedName>
        <fullName evidence="1">LysM domain-containing protein</fullName>
    </recommendedName>
</protein>
<reference evidence="2" key="1">
    <citation type="submission" date="2021-03" db="EMBL/GenBank/DDBJ databases">
        <title>Taxonomic study of Clostridium polyendosporum from meadow-gley soil under rice.</title>
        <authorList>
            <person name="Kobayashi H."/>
            <person name="Tanizawa Y."/>
            <person name="Yagura M."/>
        </authorList>
    </citation>
    <scope>NUCLEOTIDE SEQUENCE</scope>
    <source>
        <strain evidence="2">JCM 30710</strain>
    </source>
</reference>
<dbReference type="InterPro" id="IPR036779">
    <property type="entry name" value="LysM_dom_sf"/>
</dbReference>
<dbReference type="GO" id="GO:0009253">
    <property type="term" value="P:peptidoglycan catabolic process"/>
    <property type="evidence" value="ECO:0007669"/>
    <property type="project" value="InterPro"/>
</dbReference>
<dbReference type="SUPFAM" id="SSF54106">
    <property type="entry name" value="LysM domain"/>
    <property type="match status" value="1"/>
</dbReference>
<dbReference type="GO" id="GO:0008745">
    <property type="term" value="F:N-acetylmuramoyl-L-alanine amidase activity"/>
    <property type="evidence" value="ECO:0007669"/>
    <property type="project" value="InterPro"/>
</dbReference>
<proteinExistence type="predicted"/>
<dbReference type="PANTHER" id="PTHR30404:SF8">
    <property type="entry name" value="AUTOLYSIN PH-RELATED"/>
    <property type="match status" value="1"/>
</dbReference>
<dbReference type="EMBL" id="BOPZ01000036">
    <property type="protein sequence ID" value="GIM30419.1"/>
    <property type="molecule type" value="Genomic_DNA"/>
</dbReference>
<dbReference type="SUPFAM" id="SSF53187">
    <property type="entry name" value="Zn-dependent exopeptidases"/>
    <property type="match status" value="1"/>
</dbReference>
<name>A0A919VFL0_9CLOT</name>
<organism evidence="2 3">
    <name type="scientific">Clostridium polyendosporum</name>
    <dbReference type="NCBI Taxonomy" id="69208"/>
    <lineage>
        <taxon>Bacteria</taxon>
        <taxon>Bacillati</taxon>
        <taxon>Bacillota</taxon>
        <taxon>Clostridia</taxon>
        <taxon>Eubacteriales</taxon>
        <taxon>Clostridiaceae</taxon>
        <taxon>Clostridium</taxon>
    </lineage>
</organism>
<comment type="caution">
    <text evidence="2">The sequence shown here is derived from an EMBL/GenBank/DDBJ whole genome shotgun (WGS) entry which is preliminary data.</text>
</comment>
<dbReference type="CDD" id="cd02696">
    <property type="entry name" value="MurNAc-LAA"/>
    <property type="match status" value="1"/>
</dbReference>
<evidence type="ECO:0000313" key="3">
    <source>
        <dbReference type="Proteomes" id="UP000679179"/>
    </source>
</evidence>
<dbReference type="InterPro" id="IPR002508">
    <property type="entry name" value="MurNAc-LAA_cat"/>
</dbReference>
<keyword evidence="3" id="KW-1185">Reference proteome</keyword>
<sequence>MNKISTIAIDIGHNVQFDGGALGIKSENVLNFEVGTKLIEKCRAVGINVINCTPKSAVSLYDSLNKRVEAANNRNADFFISIHHNACAGGHGTEILCIPGGKAEEVANIILPEIVKLGFSNRGVKPRNDLFVLNKTNMSAILIECAFCDSKRDMQNYDTEKVAEAIFQGLYKAFNISKTTEVYHIVAPGDTLWALTRKYGTTINNIVTLNNIKNINLICPGQKLRMK</sequence>
<dbReference type="PANTHER" id="PTHR30404">
    <property type="entry name" value="N-ACETYLMURAMOYL-L-ALANINE AMIDASE"/>
    <property type="match status" value="1"/>
</dbReference>
<evidence type="ECO:0000313" key="2">
    <source>
        <dbReference type="EMBL" id="GIM30419.1"/>
    </source>
</evidence>
<evidence type="ECO:0000259" key="1">
    <source>
        <dbReference type="PROSITE" id="PS51782"/>
    </source>
</evidence>